<dbReference type="Gene3D" id="1.20.5.340">
    <property type="match status" value="3"/>
</dbReference>
<name>A0A5F8G6S2_MONDO</name>
<dbReference type="InterPro" id="IPR008989">
    <property type="entry name" value="Myosin_S1_N"/>
</dbReference>
<keyword evidence="4 10" id="KW-0067">ATP-binding</keyword>
<accession>A0A5F8G6S2</accession>
<comment type="similarity">
    <text evidence="1 10">Belongs to the TRAFAC class myosin-kinesin ATPase superfamily. Myosin family.</text>
</comment>
<dbReference type="PRINTS" id="PR00193">
    <property type="entry name" value="MYOSINHEAVY"/>
</dbReference>
<keyword evidence="7 10" id="KW-0518">Myosin</keyword>
<dbReference type="SMART" id="SM00015">
    <property type="entry name" value="IQ"/>
    <property type="match status" value="1"/>
</dbReference>
<dbReference type="SUPFAM" id="SSF90257">
    <property type="entry name" value="Myosin rod fragments"/>
    <property type="match status" value="6"/>
</dbReference>
<keyword evidence="5" id="KW-0112">Calmodulin-binding</keyword>
<evidence type="ECO:0000256" key="5">
    <source>
        <dbReference type="ARBA" id="ARBA00022860"/>
    </source>
</evidence>
<evidence type="ECO:0000259" key="14">
    <source>
        <dbReference type="PROSITE" id="PS51844"/>
    </source>
</evidence>
<feature type="region of interest" description="Disordered" evidence="12">
    <location>
        <begin position="1856"/>
        <end position="1879"/>
    </location>
</feature>
<evidence type="ECO:0000256" key="6">
    <source>
        <dbReference type="ARBA" id="ARBA00023054"/>
    </source>
</evidence>
<dbReference type="FunFam" id="4.10.270.10:FF:000001">
    <property type="entry name" value="Myosin heavy chain, non-muscle"/>
    <property type="match status" value="1"/>
</dbReference>
<dbReference type="InterPro" id="IPR000048">
    <property type="entry name" value="IQ_motif_EF-hand-BS"/>
</dbReference>
<evidence type="ECO:0000313" key="15">
    <source>
        <dbReference type="Ensembl" id="ENSMODP00000043168.1"/>
    </source>
</evidence>
<dbReference type="CDD" id="cd14920">
    <property type="entry name" value="MYSc_Myh10"/>
    <property type="match status" value="1"/>
</dbReference>
<dbReference type="InterPro" id="IPR027417">
    <property type="entry name" value="P-loop_NTPase"/>
</dbReference>
<evidence type="ECO:0000256" key="1">
    <source>
        <dbReference type="ARBA" id="ARBA00008314"/>
    </source>
</evidence>
<dbReference type="PROSITE" id="PS51844">
    <property type="entry name" value="SH3_LIKE"/>
    <property type="match status" value="1"/>
</dbReference>
<reference evidence="15" key="2">
    <citation type="submission" date="2025-08" db="UniProtKB">
        <authorList>
            <consortium name="Ensembl"/>
        </authorList>
    </citation>
    <scope>IDENTIFICATION</scope>
</reference>
<keyword evidence="16" id="KW-1185">Reference proteome</keyword>
<dbReference type="Gene3D" id="3.40.850.10">
    <property type="entry name" value="Kinesin motor domain"/>
    <property type="match status" value="1"/>
</dbReference>
<evidence type="ECO:0000256" key="10">
    <source>
        <dbReference type="PROSITE-ProRule" id="PRU00782"/>
    </source>
</evidence>
<dbReference type="FunFam" id="1.20.5.4820:FF:000002">
    <property type="entry name" value="Myosin heavy chain 10"/>
    <property type="match status" value="1"/>
</dbReference>
<feature type="compositionally biased region" description="Basic and acidic residues" evidence="12">
    <location>
        <begin position="1682"/>
        <end position="1692"/>
    </location>
</feature>
<keyword evidence="9 10" id="KW-0009">Actin-binding</keyword>
<dbReference type="InterPro" id="IPR002928">
    <property type="entry name" value="Myosin_tail"/>
</dbReference>
<feature type="region of interest" description="Disordered" evidence="12">
    <location>
        <begin position="1756"/>
        <end position="1777"/>
    </location>
</feature>
<dbReference type="InterPro" id="IPR001609">
    <property type="entry name" value="Myosin_head_motor_dom-like"/>
</dbReference>
<dbReference type="SMART" id="SM00242">
    <property type="entry name" value="MYSc"/>
    <property type="match status" value="1"/>
</dbReference>
<evidence type="ECO:0000256" key="3">
    <source>
        <dbReference type="ARBA" id="ARBA00022741"/>
    </source>
</evidence>
<dbReference type="FunFam" id="3.30.70.1590:FF:000001">
    <property type="entry name" value="Myosin heavy chain"/>
    <property type="match status" value="1"/>
</dbReference>
<dbReference type="GO" id="GO:0005524">
    <property type="term" value="F:ATP binding"/>
    <property type="evidence" value="ECO:0007669"/>
    <property type="project" value="UniProtKB-UniRule"/>
</dbReference>
<dbReference type="FunFam" id="1.20.120.720:FF:000002">
    <property type="entry name" value="Myosin heavy chain 10"/>
    <property type="match status" value="1"/>
</dbReference>
<dbReference type="PROSITE" id="PS51456">
    <property type="entry name" value="MYOSIN_MOTOR"/>
    <property type="match status" value="1"/>
</dbReference>
<dbReference type="FunFam" id="3.40.850.10:FF:000101">
    <property type="entry name" value="Slow myosin heavy chain 2"/>
    <property type="match status" value="1"/>
</dbReference>
<dbReference type="Gene3D" id="6.10.250.2420">
    <property type="match status" value="1"/>
</dbReference>
<dbReference type="GO" id="GO:0016460">
    <property type="term" value="C:myosin II complex"/>
    <property type="evidence" value="ECO:0007669"/>
    <property type="project" value="UniProtKB-ARBA"/>
</dbReference>
<dbReference type="FunFam" id="1.20.5.340:FF:000008">
    <property type="entry name" value="Myosin heavy chain 11"/>
    <property type="match status" value="1"/>
</dbReference>
<dbReference type="GeneTree" id="ENSGT00940000155159"/>
<feature type="coiled-coil region" evidence="11">
    <location>
        <begin position="938"/>
        <end position="1281"/>
    </location>
</feature>
<dbReference type="GO" id="GO:0003774">
    <property type="term" value="F:cytoskeletal motor activity"/>
    <property type="evidence" value="ECO:0007669"/>
    <property type="project" value="UniProtKB-UniRule"/>
</dbReference>
<gene>
    <name evidence="15" type="primary">MYH10</name>
</gene>
<proteinExistence type="inferred from homology"/>
<feature type="binding site" evidence="10">
    <location>
        <begin position="186"/>
        <end position="193"/>
    </location>
    <ligand>
        <name>ATP</name>
        <dbReference type="ChEBI" id="CHEBI:30616"/>
    </ligand>
</feature>
<dbReference type="Bgee" id="ENSMODG00000008180">
    <property type="expression patterns" value="Expressed in brain and 21 other cell types or tissues"/>
</dbReference>
<dbReference type="FunFam" id="2.30.30.360:FF:000001">
    <property type="entry name" value="Myosin heavy chain"/>
    <property type="match status" value="1"/>
</dbReference>
<dbReference type="Gene3D" id="2.30.30.360">
    <property type="entry name" value="Myosin S1 fragment, N-terminal"/>
    <property type="match status" value="1"/>
</dbReference>
<dbReference type="Gene3D" id="1.20.120.720">
    <property type="entry name" value="Myosin VI head, motor domain, U50 subdomain"/>
    <property type="match status" value="1"/>
</dbReference>
<dbReference type="Proteomes" id="UP000002280">
    <property type="component" value="Chromosome 2"/>
</dbReference>
<keyword evidence="3 10" id="KW-0547">Nucleotide-binding</keyword>
<feature type="region of interest" description="Disordered" evidence="12">
    <location>
        <begin position="1681"/>
        <end position="1708"/>
    </location>
</feature>
<feature type="region of interest" description="Disordered" evidence="12">
    <location>
        <begin position="1907"/>
        <end position="1953"/>
    </location>
</feature>
<dbReference type="FunFam" id="1.20.5.340:FF:000007">
    <property type="entry name" value="Myosin heavy chain, non-muscle"/>
    <property type="match status" value="1"/>
</dbReference>
<dbReference type="SUPFAM" id="SSF50084">
    <property type="entry name" value="Myosin S1 fragment, N-terminal domain"/>
    <property type="match status" value="1"/>
</dbReference>
<dbReference type="Gene3D" id="1.10.10.820">
    <property type="match status" value="1"/>
</dbReference>
<dbReference type="Pfam" id="PF00612">
    <property type="entry name" value="IQ"/>
    <property type="match status" value="1"/>
</dbReference>
<dbReference type="FunFam" id="1.10.10.820:FF:000002">
    <property type="entry name" value="Myosin heavy chain 10"/>
    <property type="match status" value="1"/>
</dbReference>
<reference evidence="15" key="3">
    <citation type="submission" date="2025-09" db="UniProtKB">
        <authorList>
            <consortium name="Ensembl"/>
        </authorList>
    </citation>
    <scope>IDENTIFICATION</scope>
</reference>
<keyword evidence="2" id="KW-0488">Methylation</keyword>
<evidence type="ECO:0000313" key="16">
    <source>
        <dbReference type="Proteomes" id="UP000002280"/>
    </source>
</evidence>
<dbReference type="Gene3D" id="1.20.58.530">
    <property type="match status" value="1"/>
</dbReference>
<keyword evidence="8 10" id="KW-0505">Motor protein</keyword>
<dbReference type="InterPro" id="IPR036961">
    <property type="entry name" value="Kinesin_motor_dom_sf"/>
</dbReference>
<feature type="region of interest" description="Actin-binding" evidence="10">
    <location>
        <begin position="685"/>
        <end position="707"/>
    </location>
</feature>
<feature type="domain" description="Myosin N-terminal SH3-like" evidence="14">
    <location>
        <begin position="39"/>
        <end position="89"/>
    </location>
</feature>
<evidence type="ECO:0000256" key="2">
    <source>
        <dbReference type="ARBA" id="ARBA00022481"/>
    </source>
</evidence>
<dbReference type="Pfam" id="PF01576">
    <property type="entry name" value="Myosin_tail_1"/>
    <property type="match status" value="2"/>
</dbReference>
<evidence type="ECO:0000256" key="11">
    <source>
        <dbReference type="SAM" id="Coils"/>
    </source>
</evidence>
<dbReference type="Ensembl" id="ENSMODT00000088378.1">
    <property type="protein sequence ID" value="ENSMODP00000043168.1"/>
    <property type="gene ID" value="ENSMODG00000008180.3"/>
</dbReference>
<dbReference type="GO" id="GO:0005516">
    <property type="term" value="F:calmodulin binding"/>
    <property type="evidence" value="ECO:0007669"/>
    <property type="project" value="UniProtKB-KW"/>
</dbReference>
<feature type="domain" description="Myosin motor" evidence="13">
    <location>
        <begin position="93"/>
        <end position="807"/>
    </location>
</feature>
<evidence type="ECO:0000256" key="12">
    <source>
        <dbReference type="SAM" id="MobiDB-lite"/>
    </source>
</evidence>
<reference evidence="15 16" key="1">
    <citation type="journal article" date="2007" name="Nature">
        <title>Genome of the marsupial Monodelphis domestica reveals innovation in non-coding sequences.</title>
        <authorList>
            <person name="Mikkelsen T.S."/>
            <person name="Wakefield M.J."/>
            <person name="Aken B."/>
            <person name="Amemiya C.T."/>
            <person name="Chang J.L."/>
            <person name="Duke S."/>
            <person name="Garber M."/>
            <person name="Gentles A.J."/>
            <person name="Goodstadt L."/>
            <person name="Heger A."/>
            <person name="Jurka J."/>
            <person name="Kamal M."/>
            <person name="Mauceli E."/>
            <person name="Searle S.M."/>
            <person name="Sharpe T."/>
            <person name="Baker M.L."/>
            <person name="Batzer M.A."/>
            <person name="Benos P.V."/>
            <person name="Belov K."/>
            <person name="Clamp M."/>
            <person name="Cook A."/>
            <person name="Cuff J."/>
            <person name="Das R."/>
            <person name="Davidow L."/>
            <person name="Deakin J.E."/>
            <person name="Fazzari M.J."/>
            <person name="Glass J.L."/>
            <person name="Grabherr M."/>
            <person name="Greally J.M."/>
            <person name="Gu W."/>
            <person name="Hore T.A."/>
            <person name="Huttley G.A."/>
            <person name="Kleber M."/>
            <person name="Jirtle R.L."/>
            <person name="Koina E."/>
            <person name="Lee J.T."/>
            <person name="Mahony S."/>
            <person name="Marra M.A."/>
            <person name="Miller R.D."/>
            <person name="Nicholls R.D."/>
            <person name="Oda M."/>
            <person name="Papenfuss A.T."/>
            <person name="Parra Z.E."/>
            <person name="Pollock D.D."/>
            <person name="Ray D.A."/>
            <person name="Schein J.E."/>
            <person name="Speed T.P."/>
            <person name="Thompson K."/>
            <person name="VandeBerg J.L."/>
            <person name="Wade C.M."/>
            <person name="Walker J.A."/>
            <person name="Waters P.D."/>
            <person name="Webber C."/>
            <person name="Weidman J.R."/>
            <person name="Xie X."/>
            <person name="Zody M.C."/>
            <person name="Baldwin J."/>
            <person name="Abdouelleil A."/>
            <person name="Abdulkadir J."/>
            <person name="Abebe A."/>
            <person name="Abera B."/>
            <person name="Abreu J."/>
            <person name="Acer S.C."/>
            <person name="Aftuck L."/>
            <person name="Alexander A."/>
            <person name="An P."/>
            <person name="Anderson E."/>
            <person name="Anderson S."/>
            <person name="Arachi H."/>
            <person name="Azer M."/>
            <person name="Bachantsang P."/>
            <person name="Barry A."/>
            <person name="Bayul T."/>
            <person name="Berlin A."/>
            <person name="Bessette D."/>
            <person name="Bloom T."/>
            <person name="Bloom T."/>
            <person name="Boguslavskiy L."/>
            <person name="Bonnet C."/>
            <person name="Boukhgalter B."/>
            <person name="Bourzgui I."/>
            <person name="Brown A."/>
            <person name="Cahill P."/>
            <person name="Channer S."/>
            <person name="Cheshatsang Y."/>
            <person name="Chuda L."/>
            <person name="Citroen M."/>
            <person name="Collymore A."/>
            <person name="Cooke P."/>
            <person name="Costello M."/>
            <person name="D'Aco K."/>
            <person name="Daza R."/>
            <person name="De Haan G."/>
            <person name="DeGray S."/>
            <person name="DeMaso C."/>
            <person name="Dhargay N."/>
            <person name="Dooley K."/>
            <person name="Dooley E."/>
            <person name="Doricent M."/>
            <person name="Dorje P."/>
            <person name="Dorjee K."/>
            <person name="Dupes A."/>
            <person name="Elong R."/>
            <person name="Falk J."/>
            <person name="Farina A."/>
            <person name="Faro S."/>
            <person name="Ferguson D."/>
            <person name="Fisher S."/>
            <person name="Foley C.D."/>
            <person name="Franke A."/>
            <person name="Friedrich D."/>
            <person name="Gadbois L."/>
            <person name="Gearin G."/>
            <person name="Gearin C.R."/>
            <person name="Giannoukos G."/>
            <person name="Goode T."/>
            <person name="Graham J."/>
            <person name="Grandbois E."/>
            <person name="Grewal S."/>
            <person name="Gyaltsen K."/>
            <person name="Hafez N."/>
            <person name="Hagos B."/>
            <person name="Hall J."/>
            <person name="Henson C."/>
            <person name="Hollinger A."/>
            <person name="Honan T."/>
            <person name="Huard M.D."/>
            <person name="Hughes L."/>
            <person name="Hurhula B."/>
            <person name="Husby M.E."/>
            <person name="Kamat A."/>
            <person name="Kanga B."/>
            <person name="Kashin S."/>
            <person name="Khazanovich D."/>
            <person name="Kisner P."/>
            <person name="Lance K."/>
            <person name="Lara M."/>
            <person name="Lee W."/>
            <person name="Lennon N."/>
            <person name="Letendre F."/>
            <person name="LeVine R."/>
            <person name="Lipovsky A."/>
            <person name="Liu X."/>
            <person name="Liu J."/>
            <person name="Liu S."/>
            <person name="Lokyitsang T."/>
            <person name="Lokyitsang Y."/>
            <person name="Lubonja R."/>
            <person name="Lui A."/>
            <person name="MacDonald P."/>
            <person name="Magnisalis V."/>
            <person name="Maru K."/>
            <person name="Matthews C."/>
            <person name="McCusker W."/>
            <person name="McDonough S."/>
            <person name="Mehta T."/>
            <person name="Meldrim J."/>
            <person name="Meneus L."/>
            <person name="Mihai O."/>
            <person name="Mihalev A."/>
            <person name="Mihova T."/>
            <person name="Mittelman R."/>
            <person name="Mlenga V."/>
            <person name="Montmayeur A."/>
            <person name="Mulrain L."/>
            <person name="Navidi A."/>
            <person name="Naylor J."/>
            <person name="Negash T."/>
            <person name="Nguyen T."/>
            <person name="Nguyen N."/>
            <person name="Nicol R."/>
            <person name="Norbu C."/>
            <person name="Norbu N."/>
            <person name="Novod N."/>
            <person name="O'Neill B."/>
            <person name="Osman S."/>
            <person name="Markiewicz E."/>
            <person name="Oyono O.L."/>
            <person name="Patti C."/>
            <person name="Phunkhang P."/>
            <person name="Pierre F."/>
            <person name="Priest M."/>
            <person name="Raghuraman S."/>
            <person name="Rege F."/>
            <person name="Reyes R."/>
            <person name="Rise C."/>
            <person name="Rogov P."/>
            <person name="Ross K."/>
            <person name="Ryan E."/>
            <person name="Settipalli S."/>
            <person name="Shea T."/>
            <person name="Sherpa N."/>
            <person name="Shi L."/>
            <person name="Shih D."/>
            <person name="Sparrow T."/>
            <person name="Spaulding J."/>
            <person name="Stalker J."/>
            <person name="Stange-Thomann N."/>
            <person name="Stavropoulos S."/>
            <person name="Stone C."/>
            <person name="Strader C."/>
            <person name="Tesfaye S."/>
            <person name="Thomson T."/>
            <person name="Thoulutsang Y."/>
            <person name="Thoulutsang D."/>
            <person name="Topham K."/>
            <person name="Topping I."/>
            <person name="Tsamla T."/>
            <person name="Vassiliev H."/>
            <person name="Vo A."/>
            <person name="Wangchuk T."/>
            <person name="Wangdi T."/>
            <person name="Weiand M."/>
            <person name="Wilkinson J."/>
            <person name="Wilson A."/>
            <person name="Yadav S."/>
            <person name="Young G."/>
            <person name="Yu Q."/>
            <person name="Zembek L."/>
            <person name="Zhong D."/>
            <person name="Zimmer A."/>
            <person name="Zwirko Z."/>
            <person name="Jaffe D.B."/>
            <person name="Alvarez P."/>
            <person name="Brockman W."/>
            <person name="Butler J."/>
            <person name="Chin C."/>
            <person name="Gnerre S."/>
            <person name="MacCallum I."/>
            <person name="Graves J.A."/>
            <person name="Ponting C.P."/>
            <person name="Breen M."/>
            <person name="Samollow P.B."/>
            <person name="Lander E.S."/>
            <person name="Lindblad-Toh K."/>
        </authorList>
    </citation>
    <scope>NUCLEOTIDE SEQUENCE [LARGE SCALE GENOMIC DNA]</scope>
</reference>
<organism evidence="15 16">
    <name type="scientific">Monodelphis domestica</name>
    <name type="common">Gray short-tailed opossum</name>
    <dbReference type="NCBI Taxonomy" id="13616"/>
    <lineage>
        <taxon>Eukaryota</taxon>
        <taxon>Metazoa</taxon>
        <taxon>Chordata</taxon>
        <taxon>Craniata</taxon>
        <taxon>Vertebrata</taxon>
        <taxon>Euteleostomi</taxon>
        <taxon>Mammalia</taxon>
        <taxon>Metatheria</taxon>
        <taxon>Didelphimorphia</taxon>
        <taxon>Didelphidae</taxon>
        <taxon>Monodelphis</taxon>
    </lineage>
</organism>
<evidence type="ECO:0000259" key="13">
    <source>
        <dbReference type="PROSITE" id="PS51456"/>
    </source>
</evidence>
<dbReference type="Pfam" id="PF00063">
    <property type="entry name" value="Myosin_head"/>
    <property type="match status" value="1"/>
</dbReference>
<dbReference type="PROSITE" id="PS50096">
    <property type="entry name" value="IQ"/>
    <property type="match status" value="1"/>
</dbReference>
<evidence type="ECO:0000256" key="9">
    <source>
        <dbReference type="ARBA" id="ARBA00023203"/>
    </source>
</evidence>
<dbReference type="GO" id="GO:0051015">
    <property type="term" value="F:actin filament binding"/>
    <property type="evidence" value="ECO:0007669"/>
    <property type="project" value="InterPro"/>
</dbReference>
<evidence type="ECO:0000256" key="8">
    <source>
        <dbReference type="ARBA" id="ARBA00023175"/>
    </source>
</evidence>
<dbReference type="PANTHER" id="PTHR45615:SF24">
    <property type="entry name" value="MYOSIN-10"/>
    <property type="match status" value="1"/>
</dbReference>
<evidence type="ECO:0000256" key="7">
    <source>
        <dbReference type="ARBA" id="ARBA00023123"/>
    </source>
</evidence>
<sequence length="1953" mass="226460">MSRLGSCSWVWGWGDEPSGSEAPGERAVIYNPATQADWTAKKLVWIPSERHGFEAASIKEERGDEVMVELAENGKKAMVNKDDIQKMNPPKFSKVEDMAELTCLNEASVLHNLKDRYYSGLIYTYSGLFCVVINPYKNLPIYSENIIEMYRGKKRHEMPPHIYAISESAYRCMLQDREDQSILCTGESGAGKTENTKKVIQYLAHVASSHKGRKDHNIPGELERQLLQANPILESFGNAKTVKNDNSSRFGKFIRINFDVTGYIVGANIETYLLEKSRAVRQAKDERTFHIFYQLLSGAGEHLKSDLLLEGFNNYRFLSNGYIPIPGQQDKDNFQETMEAMHIMGFSHDEILSMLKVVSSVLQFGNISFKKERNTDQASMPENTVAQKLCHLLGMNVMEFTRAILTPRIKVGRDYVQKAQTKEQADFAVEALAKATYERLFRWLVHRINKALDRTKRQGASFIGILDIAGFEIFELNSFEQLCINYTNEKLQQLFNHTMFVLEQEEYQREGIEWNFIDFGLDLQPCIDLIERPANPPGVLALLDEECWFPKATDKTFVEKLVQEQGTHSKFQKPRQLKDKADFCIIHYAGKVDYKADEWLMKNMDPLNDNVATLLHQSSDRFVAELWKDGKKGINFPTKTPSSIGMDRIVGLDQVTGMTETAFGSAYKTKKGMFRTVGQLYKESLSKLMATLRNTNPNFVRCIIPNHEKRAGKLDPHLVLDQLRCNGVLEGIRICRQGFPNRIVFQEFRQRYEILTPNAIPKGFMDGKQACERMIRALELDPNLYRIGQSKIFFRAGVLAHLEEERDLKITDIIIFFQAVCRGYLARKAFAKKQQQLSALKVLQRNCAAYLKLRHWQWWRVFTKVKPLLQVTRQEEELQAKDEELLKVKEKQTKSSLSKIVEPSIRTCLLEEKNILAEQLQAETELFAEAEEMRAQILHDLESRVEEEEERNQVLQNEKKKMQGHIQDLEEQLDEEEGARQKLQLEKVTAEAKIKKMEEEILLLEDQNSKFIKEKKLMEDRIAECSSQLAEEEEKSKNLAKLRNKQEVMITDLEERLKKEEKTRQELEKAKRKLDGETTDLQDQIAELQAQIEELKIQLAKKEEELQGALARGDDETLHKNNALKVVRELQAQIAELQEDLESEKASRNKAEKQKRDLSEELEALKTELEDTLDTTAAQQELRTKREQEVAELKKAIEEETKNHEAQIQDIRQRHASALEELSEQLEQAKRFKVNLEKNKQGLETDNKELACEVKVLQQVKAESEHKRKKLDAQVQELHAKVTEGDRLRVELAEKASKLQWMLAITYWLFQQELLQEETRQKLNLSSRIRQLEEEKNNLQEQQEEEEEARKSLEKQLADTKKKVDDDLGTIESLEENKKKLLKDIEALSQRLEEKALAYDKLEKTKTRLQQELDDLMVDLDHQRQIVSNLEKKQKKFDQLLAEEKNVSARYAEERDRAEAEAREKETKALSLARALEEALEAKEEFERQNKQLRTDMEDLMSSKDDVGKNVHELEKSKRALEQQVEEMKTQLEELEDELQATEDAKLRLEVNMQAMKAQFERDLQARDEQNEEKKRLLIKQVRELEAELEDERKQRALAVASKKKMEMDLKDLEAQIETANKGRDEVIKQLRKLQAQMKDYQRELEEARASRDEIFAQSKENEKKLKSLEAEILQLQEELASSERARRHAEQERDELADEIANSASGKSSLLDEKRRLEARIAQLEEELEEEQSNMELLNDRFRKATLQVDTLNSELAGERSAAQKSESTRQQLERQNKELKAKLQELEGSVKSNLRAPFFNFSLDTCRFHRERAAANKLVRRTEKKLKEIFMQVEDERRHADQYKEQMEKANARMKQLKRQLEEAEEEATRANASRRKLQRELDDAIEANEGLTREVSTLKNRLRRGGPITFSSSRSSRRQLHIEGASLELSDDDTESKTSDVNEMPAAPVE</sequence>
<dbReference type="Pfam" id="PF02736">
    <property type="entry name" value="Myosin_N"/>
    <property type="match status" value="1"/>
</dbReference>
<dbReference type="GO" id="GO:0099512">
    <property type="term" value="C:supramolecular fiber"/>
    <property type="evidence" value="ECO:0007669"/>
    <property type="project" value="UniProtKB-ARBA"/>
</dbReference>
<dbReference type="PANTHER" id="PTHR45615">
    <property type="entry name" value="MYOSIN HEAVY CHAIN, NON-MUSCLE"/>
    <property type="match status" value="1"/>
</dbReference>
<protein>
    <submittedName>
        <fullName evidence="15">Myosin heavy chain 10</fullName>
    </submittedName>
</protein>
<dbReference type="Gene3D" id="1.20.5.4820">
    <property type="match status" value="1"/>
</dbReference>
<evidence type="ECO:0000256" key="4">
    <source>
        <dbReference type="ARBA" id="ARBA00022840"/>
    </source>
</evidence>
<dbReference type="InterPro" id="IPR004009">
    <property type="entry name" value="SH3_Myosin"/>
</dbReference>
<keyword evidence="6 11" id="KW-0175">Coiled coil</keyword>
<dbReference type="SUPFAM" id="SSF52540">
    <property type="entry name" value="P-loop containing nucleoside triphosphate hydrolases"/>
    <property type="match status" value="1"/>
</dbReference>